<sequence length="51" mass="5829">MINVDITQCYAPTNDSEEEEKGNFYNALSTIKQDRPKKMSDFNAKIGCVNR</sequence>
<dbReference type="EMBL" id="JAIWYP010000004">
    <property type="protein sequence ID" value="KAH3835326.1"/>
    <property type="molecule type" value="Genomic_DNA"/>
</dbReference>
<keyword evidence="2" id="KW-1185">Reference proteome</keyword>
<organism evidence="1 2">
    <name type="scientific">Dreissena polymorpha</name>
    <name type="common">Zebra mussel</name>
    <name type="synonym">Mytilus polymorpha</name>
    <dbReference type="NCBI Taxonomy" id="45954"/>
    <lineage>
        <taxon>Eukaryota</taxon>
        <taxon>Metazoa</taxon>
        <taxon>Spiralia</taxon>
        <taxon>Lophotrochozoa</taxon>
        <taxon>Mollusca</taxon>
        <taxon>Bivalvia</taxon>
        <taxon>Autobranchia</taxon>
        <taxon>Heteroconchia</taxon>
        <taxon>Euheterodonta</taxon>
        <taxon>Imparidentia</taxon>
        <taxon>Neoheterodontei</taxon>
        <taxon>Myida</taxon>
        <taxon>Dreissenoidea</taxon>
        <taxon>Dreissenidae</taxon>
        <taxon>Dreissena</taxon>
    </lineage>
</organism>
<name>A0A9D4K978_DREPO</name>
<evidence type="ECO:0000313" key="2">
    <source>
        <dbReference type="Proteomes" id="UP000828390"/>
    </source>
</evidence>
<dbReference type="AlphaFoldDB" id="A0A9D4K978"/>
<protein>
    <submittedName>
        <fullName evidence="1">Uncharacterized protein</fullName>
    </submittedName>
</protein>
<comment type="caution">
    <text evidence="1">The sequence shown here is derived from an EMBL/GenBank/DDBJ whole genome shotgun (WGS) entry which is preliminary data.</text>
</comment>
<gene>
    <name evidence="1" type="ORF">DPMN_108677</name>
</gene>
<evidence type="ECO:0000313" key="1">
    <source>
        <dbReference type="EMBL" id="KAH3835326.1"/>
    </source>
</evidence>
<dbReference type="Proteomes" id="UP000828390">
    <property type="component" value="Unassembled WGS sequence"/>
</dbReference>
<reference evidence="1" key="1">
    <citation type="journal article" date="2019" name="bioRxiv">
        <title>The Genome of the Zebra Mussel, Dreissena polymorpha: A Resource for Invasive Species Research.</title>
        <authorList>
            <person name="McCartney M.A."/>
            <person name="Auch B."/>
            <person name="Kono T."/>
            <person name="Mallez S."/>
            <person name="Zhang Y."/>
            <person name="Obille A."/>
            <person name="Becker A."/>
            <person name="Abrahante J.E."/>
            <person name="Garbe J."/>
            <person name="Badalamenti J.P."/>
            <person name="Herman A."/>
            <person name="Mangelson H."/>
            <person name="Liachko I."/>
            <person name="Sullivan S."/>
            <person name="Sone E.D."/>
            <person name="Koren S."/>
            <person name="Silverstein K.A.T."/>
            <person name="Beckman K.B."/>
            <person name="Gohl D.M."/>
        </authorList>
    </citation>
    <scope>NUCLEOTIDE SEQUENCE</scope>
    <source>
        <strain evidence="1">Duluth1</strain>
        <tissue evidence="1">Whole animal</tissue>
    </source>
</reference>
<accession>A0A9D4K978</accession>
<reference evidence="1" key="2">
    <citation type="submission" date="2020-11" db="EMBL/GenBank/DDBJ databases">
        <authorList>
            <person name="McCartney M.A."/>
            <person name="Auch B."/>
            <person name="Kono T."/>
            <person name="Mallez S."/>
            <person name="Becker A."/>
            <person name="Gohl D.M."/>
            <person name="Silverstein K.A.T."/>
            <person name="Koren S."/>
            <person name="Bechman K.B."/>
            <person name="Herman A."/>
            <person name="Abrahante J.E."/>
            <person name="Garbe J."/>
        </authorList>
    </citation>
    <scope>NUCLEOTIDE SEQUENCE</scope>
    <source>
        <strain evidence="1">Duluth1</strain>
        <tissue evidence="1">Whole animal</tissue>
    </source>
</reference>
<proteinExistence type="predicted"/>